<accession>A0A310SRL0</accession>
<keyword evidence="2" id="KW-1185">Reference proteome</keyword>
<evidence type="ECO:0000313" key="2">
    <source>
        <dbReference type="Proteomes" id="UP000250275"/>
    </source>
</evidence>
<name>A0A310SRL0_9HYME</name>
<protein>
    <submittedName>
        <fullName evidence="1">Uncharacterized protein</fullName>
    </submittedName>
</protein>
<organism evidence="1 2">
    <name type="scientific">Eufriesea mexicana</name>
    <dbReference type="NCBI Taxonomy" id="516756"/>
    <lineage>
        <taxon>Eukaryota</taxon>
        <taxon>Metazoa</taxon>
        <taxon>Ecdysozoa</taxon>
        <taxon>Arthropoda</taxon>
        <taxon>Hexapoda</taxon>
        <taxon>Insecta</taxon>
        <taxon>Pterygota</taxon>
        <taxon>Neoptera</taxon>
        <taxon>Endopterygota</taxon>
        <taxon>Hymenoptera</taxon>
        <taxon>Apocrita</taxon>
        <taxon>Aculeata</taxon>
        <taxon>Apoidea</taxon>
        <taxon>Anthophila</taxon>
        <taxon>Apidae</taxon>
        <taxon>Eufriesea</taxon>
    </lineage>
</organism>
<evidence type="ECO:0000313" key="1">
    <source>
        <dbReference type="EMBL" id="OAD58754.1"/>
    </source>
</evidence>
<dbReference type="Proteomes" id="UP000250275">
    <property type="component" value="Unassembled WGS sequence"/>
</dbReference>
<dbReference type="EMBL" id="KQ760869">
    <property type="protein sequence ID" value="OAD58754.1"/>
    <property type="molecule type" value="Genomic_DNA"/>
</dbReference>
<gene>
    <name evidence="1" type="ORF">WN48_10299</name>
</gene>
<proteinExistence type="predicted"/>
<sequence>MDLYRQVVFKSELRQESLNTSLQFRSDMEVAEINSYIANYCNTLSYINND</sequence>
<reference evidence="1 2" key="1">
    <citation type="submission" date="2015-07" db="EMBL/GenBank/DDBJ databases">
        <title>The genome of Eufriesea mexicana.</title>
        <authorList>
            <person name="Pan H."/>
            <person name="Kapheim K."/>
        </authorList>
    </citation>
    <scope>NUCLEOTIDE SEQUENCE [LARGE SCALE GENOMIC DNA]</scope>
    <source>
        <strain evidence="1">0111107269</strain>
        <tissue evidence="1">Whole body</tissue>
    </source>
</reference>
<dbReference type="AlphaFoldDB" id="A0A310SRL0"/>